<dbReference type="InterPro" id="IPR000742">
    <property type="entry name" value="EGF"/>
</dbReference>
<dbReference type="FunFam" id="2.10.25.10:FF:000240">
    <property type="entry name" value="Vitamin K-dependent protein S"/>
    <property type="match status" value="2"/>
</dbReference>
<dbReference type="CDD" id="cd00054">
    <property type="entry name" value="EGF_CA"/>
    <property type="match status" value="5"/>
</dbReference>
<keyword evidence="2" id="KW-0964">Secreted</keyword>
<evidence type="ECO:0000259" key="11">
    <source>
        <dbReference type="PROSITE" id="PS50026"/>
    </source>
</evidence>
<dbReference type="InterPro" id="IPR000152">
    <property type="entry name" value="EGF-type_Asp/Asn_hydroxyl_site"/>
</dbReference>
<dbReference type="Proteomes" id="UP000828390">
    <property type="component" value="Unassembled WGS sequence"/>
</dbReference>
<feature type="domain" description="EGF-like" evidence="11">
    <location>
        <begin position="248"/>
        <end position="288"/>
    </location>
</feature>
<dbReference type="InterPro" id="IPR018097">
    <property type="entry name" value="EGF_Ca-bd_CS"/>
</dbReference>
<keyword evidence="9" id="KW-0472">Membrane</keyword>
<feature type="domain" description="Ig-like" evidence="12">
    <location>
        <begin position="1769"/>
        <end position="1849"/>
    </location>
</feature>
<dbReference type="InterPro" id="IPR036179">
    <property type="entry name" value="Ig-like_dom_sf"/>
</dbReference>
<dbReference type="Pfam" id="PF13927">
    <property type="entry name" value="Ig_3"/>
    <property type="match status" value="1"/>
</dbReference>
<evidence type="ECO:0000256" key="2">
    <source>
        <dbReference type="ARBA" id="ARBA00022525"/>
    </source>
</evidence>
<feature type="domain" description="EGF-like" evidence="11">
    <location>
        <begin position="207"/>
        <end position="247"/>
    </location>
</feature>
<comment type="caution">
    <text evidence="13">The sequence shown here is derived from an EMBL/GenBank/DDBJ whole genome shotgun (WGS) entry which is preliminary data.</text>
</comment>
<feature type="signal peptide" evidence="10">
    <location>
        <begin position="1"/>
        <end position="18"/>
    </location>
</feature>
<protein>
    <submittedName>
        <fullName evidence="13">Uncharacterized protein</fullName>
    </submittedName>
</protein>
<dbReference type="SUPFAM" id="SSF57184">
    <property type="entry name" value="Growth factor receptor domain"/>
    <property type="match status" value="1"/>
</dbReference>
<keyword evidence="14" id="KW-1185">Reference proteome</keyword>
<evidence type="ECO:0000256" key="6">
    <source>
        <dbReference type="ARBA" id="ARBA00023157"/>
    </source>
</evidence>
<dbReference type="SMART" id="SM00408">
    <property type="entry name" value="IGc2"/>
    <property type="match status" value="1"/>
</dbReference>
<keyword evidence="9" id="KW-0812">Transmembrane</keyword>
<dbReference type="FunFam" id="2.10.25.10:FF:000010">
    <property type="entry name" value="Pro-epidermal growth factor"/>
    <property type="match status" value="2"/>
</dbReference>
<dbReference type="InterPro" id="IPR009030">
    <property type="entry name" value="Growth_fac_rcpt_cys_sf"/>
</dbReference>
<dbReference type="Pfam" id="PF07645">
    <property type="entry name" value="EGF_CA"/>
    <property type="match status" value="4"/>
</dbReference>
<dbReference type="PROSITE" id="PS50835">
    <property type="entry name" value="IG_LIKE"/>
    <property type="match status" value="1"/>
</dbReference>
<dbReference type="Pfam" id="PF12661">
    <property type="entry name" value="hEGF"/>
    <property type="match status" value="1"/>
</dbReference>
<dbReference type="InterPro" id="IPR003599">
    <property type="entry name" value="Ig_sub"/>
</dbReference>
<feature type="transmembrane region" description="Helical" evidence="9">
    <location>
        <begin position="1913"/>
        <end position="1936"/>
    </location>
</feature>
<evidence type="ECO:0000256" key="1">
    <source>
        <dbReference type="ARBA" id="ARBA00004613"/>
    </source>
</evidence>
<proteinExistence type="predicted"/>
<reference evidence="13" key="1">
    <citation type="journal article" date="2019" name="bioRxiv">
        <title>The Genome of the Zebra Mussel, Dreissena polymorpha: A Resource for Invasive Species Research.</title>
        <authorList>
            <person name="McCartney M.A."/>
            <person name="Auch B."/>
            <person name="Kono T."/>
            <person name="Mallez S."/>
            <person name="Zhang Y."/>
            <person name="Obille A."/>
            <person name="Becker A."/>
            <person name="Abrahante J.E."/>
            <person name="Garbe J."/>
            <person name="Badalamenti J.P."/>
            <person name="Herman A."/>
            <person name="Mangelson H."/>
            <person name="Liachko I."/>
            <person name="Sullivan S."/>
            <person name="Sone E.D."/>
            <person name="Koren S."/>
            <person name="Silverstein K.A.T."/>
            <person name="Beckman K.B."/>
            <person name="Gohl D.M."/>
        </authorList>
    </citation>
    <scope>NUCLEOTIDE SEQUENCE</scope>
    <source>
        <strain evidence="13">Duluth1</strain>
        <tissue evidence="13">Whole animal</tissue>
    </source>
</reference>
<dbReference type="PROSITE" id="PS50026">
    <property type="entry name" value="EGF_3"/>
    <property type="match status" value="4"/>
</dbReference>
<comment type="caution">
    <text evidence="8">Lacks conserved residue(s) required for the propagation of feature annotation.</text>
</comment>
<evidence type="ECO:0000256" key="5">
    <source>
        <dbReference type="ARBA" id="ARBA00022737"/>
    </source>
</evidence>
<evidence type="ECO:0000256" key="8">
    <source>
        <dbReference type="PROSITE-ProRule" id="PRU00076"/>
    </source>
</evidence>
<dbReference type="SUPFAM" id="SSF48726">
    <property type="entry name" value="Immunoglobulin"/>
    <property type="match status" value="1"/>
</dbReference>
<evidence type="ECO:0000256" key="7">
    <source>
        <dbReference type="ARBA" id="ARBA00023180"/>
    </source>
</evidence>
<dbReference type="SMART" id="SM00179">
    <property type="entry name" value="EGF_CA"/>
    <property type="match status" value="6"/>
</dbReference>
<dbReference type="Pfam" id="PF14670">
    <property type="entry name" value="FXa_inhibition"/>
    <property type="match status" value="1"/>
</dbReference>
<dbReference type="GO" id="GO:0007399">
    <property type="term" value="P:nervous system development"/>
    <property type="evidence" value="ECO:0007669"/>
    <property type="project" value="UniProtKB-ARBA"/>
</dbReference>
<keyword evidence="3 8" id="KW-0245">EGF-like domain</keyword>
<organism evidence="13 14">
    <name type="scientific">Dreissena polymorpha</name>
    <name type="common">Zebra mussel</name>
    <name type="synonym">Mytilus polymorpha</name>
    <dbReference type="NCBI Taxonomy" id="45954"/>
    <lineage>
        <taxon>Eukaryota</taxon>
        <taxon>Metazoa</taxon>
        <taxon>Spiralia</taxon>
        <taxon>Lophotrochozoa</taxon>
        <taxon>Mollusca</taxon>
        <taxon>Bivalvia</taxon>
        <taxon>Autobranchia</taxon>
        <taxon>Heteroconchia</taxon>
        <taxon>Euheterodonta</taxon>
        <taxon>Imparidentia</taxon>
        <taxon>Neoheterodontei</taxon>
        <taxon>Myida</taxon>
        <taxon>Dreissenoidea</taxon>
        <taxon>Dreissenidae</taxon>
        <taxon>Dreissena</taxon>
    </lineage>
</organism>
<evidence type="ECO:0000259" key="12">
    <source>
        <dbReference type="PROSITE" id="PS50835"/>
    </source>
</evidence>
<dbReference type="OrthoDB" id="6144292at2759"/>
<evidence type="ECO:0000256" key="10">
    <source>
        <dbReference type="SAM" id="SignalP"/>
    </source>
</evidence>
<evidence type="ECO:0000256" key="3">
    <source>
        <dbReference type="ARBA" id="ARBA00022536"/>
    </source>
</evidence>
<reference evidence="13" key="2">
    <citation type="submission" date="2020-11" db="EMBL/GenBank/DDBJ databases">
        <authorList>
            <person name="McCartney M.A."/>
            <person name="Auch B."/>
            <person name="Kono T."/>
            <person name="Mallez S."/>
            <person name="Becker A."/>
            <person name="Gohl D.M."/>
            <person name="Silverstein K.A.T."/>
            <person name="Koren S."/>
            <person name="Bechman K.B."/>
            <person name="Herman A."/>
            <person name="Abrahante J.E."/>
            <person name="Garbe J."/>
        </authorList>
    </citation>
    <scope>NUCLEOTIDE SEQUENCE</scope>
    <source>
        <strain evidence="13">Duluth1</strain>
        <tissue evidence="13">Whole animal</tissue>
    </source>
</reference>
<dbReference type="InterPro" id="IPR049883">
    <property type="entry name" value="NOTCH1_EGF-like"/>
</dbReference>
<dbReference type="FunFam" id="2.10.25.10:FF:000045">
    <property type="entry name" value="Slit guidance ligand 2"/>
    <property type="match status" value="1"/>
</dbReference>
<dbReference type="Gene3D" id="2.10.25.10">
    <property type="entry name" value="Laminin"/>
    <property type="match status" value="7"/>
</dbReference>
<sequence>MNGNIVLIVLSIATVAECGCGDWSVCTRRCSGGQREQTCDSGLFGWGSEKHEEKCNQFCFNAGTYSNMRCYCSAWRSGSCCEDCRHISIPHCMPGYQQCGGSPDGIRCTSCYLPYQSAGYNNGCVRTPCSDRNGLCEHTCLTERGVPKCLCRSGYLLDTNGYSCIDINECRDGSARCTHICTNTVGSFSCSCLAGYRLGSDGRTCSDIDECLTGTAHCAHVCTNTNGSFSCSCDPGFQLQSDRRTCSDVDECSVSNGRCSHICHNLPGSYICECSTGFKLDTNKKDCTDINECQTGTSRCSQKCINTAGSYMCGCSEGFALDKDNVSCTDVDDCVGVVCQNGGRCDDNMNSYSCSCAAGYNGQHCEKDIDECDGYLNGGCEDVCVNTEGSFHCACSGNATLQSNGYICSGSDNLSPSIFSRYGLVRRLLPRGCSTILMNKCGTGNTLNIILSSTSTWYKLKTNSNIKYTFGIAFVEINALAMPLSVSGLQIDISTYKIITGSLQFSENNGIEEGETRRHECLSFDITPRDIYDILQENSFTKTFLNNIKDMLPPWLSFSQSGSVLLGLNDLHVDIEDGNAIEKGECKGAPLDAAKLYTVFKIGKGFQISLYGKNISMPEHLQGRKYCIIVDICQDFGNTVFLILPEESRDILDDVTMFQSLAHYGIKIRPIGLGFSLTKHINVDTTDITVWRGEDTFFKYMVNTSANIWMKGAASMELGPLRIEGQAEAFISIPSLNNLLKSLFMGEWQFGAHITAKGALHFEFEMFGKSVRINLLRTNALLDLYGSLGGLENRTWCGAHANPSGVFLNVLVDINIFKDIPVLSLVNADVNAKVHAYLLSDPTSSTKNSINLLEDVLNVKNFTESFINLTVKSAFQYASILTNQSVVCLQDINEMAEQMVGKLEHIAQVLANFPKSDLQTILTVLEGFDDIWNDGIESLKIQTTNFVESLKNNTHLAANKYEKLFSNEINYIERHITNTTDKLMNQVTDVFKKQEGFGLKFNGEIKFFGIQLLGLEIEFIYSSGNKKLSCNSYNTGLDIMKNEKAIRLIGVVKTGVIKICPFIRMGIGAGFGMAISLETNGKFEIIYRIEATILGMTGHADIYITSTGLYFFIEGNIWSIFKAQLDVSCEKQLLLEDHSQSQLEDITLRVKGQLIADADGDGDFSDSYLSALMKFTNHLADEANARISSVQDAFTKAQGILSDAQNWLEEKKTVIRSANAAFDAAVRAMDIAKNKLEEAKIPFQNAIDSLNEAQRKVDRLCQIKTCDRICIPGLDCSICWKKIWFVNIPYPCCHFTSCMFSIPNPICEAINLGCYAIRGIAYAALELAKLVVRLPMLVLDAAKLAVSGAQFVVDKSRVVLKIAEGALSLAQIGLEGANVVLEGAKLALEAVKQVVKLGVMVLNFVIKYAIQTLIDVRNCGFELDLSTRDLPIFDVHCEINAFRLGFKQVRIRINFNDPVQSIWNAAKATIETLLETISDVISGRRKREIRDKTLSGMYLAMRSIRDADIDTEHFDVFVNQTIDTVYKTPGFKNITTHKAEAYEYRKQIFSEKCSKFKTVHSFLYDTIESLLEMVHTTADTFSNISNTQSSVLSFNMDSITANFSIDSIGIDPDVAENEFNLSISTLSETVEYVRGNLSTNPLLNNVESLANEATTFMDTQIHSSNKILIVNQWVAAMNNVSSEYFDNDTCVSYLDCAHYSVSALYESFTAVNVTNQTDSLQSISKFEDEFLRLVGNGSHTIMDVDTMAAILISWLEKIQSYNVFCSKAPERIESLRNQSVSIGSVVSIVCNATGDPSPTFWWYKDDELLENFNEMILTIANATPEDAAKYYCVAGNLVANYTFDSAEIVVFEEEIRQETSYNNTDSYFATQTHQIDSGGLSGTQPVSFKATTEEANQQVKIKVVEDNGHGGSLAAIIAPVLLVVVCAMISAGVLIWRFHKRKMARKDSTATSWASLNMVRPQAGKKAFVPLPPKKKFAKNVEM</sequence>
<evidence type="ECO:0000256" key="9">
    <source>
        <dbReference type="SAM" id="Phobius"/>
    </source>
</evidence>
<keyword evidence="7" id="KW-0325">Glycoprotein</keyword>
<dbReference type="PROSITE" id="PS00010">
    <property type="entry name" value="ASX_HYDROXYL"/>
    <property type="match status" value="4"/>
</dbReference>
<dbReference type="InterPro" id="IPR013783">
    <property type="entry name" value="Ig-like_fold"/>
</dbReference>
<keyword evidence="6 8" id="KW-1015">Disulfide bond</keyword>
<dbReference type="CDD" id="cd19941">
    <property type="entry name" value="TIL"/>
    <property type="match status" value="1"/>
</dbReference>
<dbReference type="PROSITE" id="PS00022">
    <property type="entry name" value="EGF_1"/>
    <property type="match status" value="1"/>
</dbReference>
<dbReference type="PANTHER" id="PTHR24050">
    <property type="entry name" value="PA14 DOMAIN-CONTAINING PROTEIN"/>
    <property type="match status" value="1"/>
</dbReference>
<dbReference type="PROSITE" id="PS01186">
    <property type="entry name" value="EGF_2"/>
    <property type="match status" value="5"/>
</dbReference>
<keyword evidence="5" id="KW-0677">Repeat</keyword>
<dbReference type="PROSITE" id="PS01187">
    <property type="entry name" value="EGF_CA"/>
    <property type="match status" value="2"/>
</dbReference>
<dbReference type="InterPro" id="IPR007110">
    <property type="entry name" value="Ig-like_dom"/>
</dbReference>
<dbReference type="PANTHER" id="PTHR24050:SF27">
    <property type="entry name" value="FIBRILLIN-1"/>
    <property type="match status" value="1"/>
</dbReference>
<evidence type="ECO:0000313" key="14">
    <source>
        <dbReference type="Proteomes" id="UP000828390"/>
    </source>
</evidence>
<keyword evidence="9" id="KW-1133">Transmembrane helix</keyword>
<feature type="domain" description="EGF-like" evidence="11">
    <location>
        <begin position="330"/>
        <end position="366"/>
    </location>
</feature>
<dbReference type="SMART" id="SM00409">
    <property type="entry name" value="IG"/>
    <property type="match status" value="1"/>
</dbReference>
<feature type="disulfide bond" evidence="8">
    <location>
        <begin position="356"/>
        <end position="365"/>
    </location>
</feature>
<dbReference type="Gene3D" id="2.60.40.10">
    <property type="entry name" value="Immunoglobulins"/>
    <property type="match status" value="1"/>
</dbReference>
<dbReference type="SMART" id="SM00181">
    <property type="entry name" value="EGF"/>
    <property type="match status" value="7"/>
</dbReference>
<dbReference type="SUPFAM" id="SSF57196">
    <property type="entry name" value="EGF/Laminin"/>
    <property type="match status" value="4"/>
</dbReference>
<dbReference type="EMBL" id="JAIWYP010000003">
    <property type="protein sequence ID" value="KAH3844592.1"/>
    <property type="molecule type" value="Genomic_DNA"/>
</dbReference>
<dbReference type="InterPro" id="IPR003598">
    <property type="entry name" value="Ig_sub2"/>
</dbReference>
<name>A0A9D4QVU8_DREPO</name>
<evidence type="ECO:0000313" key="13">
    <source>
        <dbReference type="EMBL" id="KAH3844592.1"/>
    </source>
</evidence>
<feature type="domain" description="EGF-like" evidence="11">
    <location>
        <begin position="166"/>
        <end position="206"/>
    </location>
</feature>
<evidence type="ECO:0000256" key="4">
    <source>
        <dbReference type="ARBA" id="ARBA00022729"/>
    </source>
</evidence>
<dbReference type="GO" id="GO:0005509">
    <property type="term" value="F:calcium ion binding"/>
    <property type="evidence" value="ECO:0007669"/>
    <property type="project" value="InterPro"/>
</dbReference>
<dbReference type="InterPro" id="IPR052235">
    <property type="entry name" value="Nephronectin_domain"/>
</dbReference>
<dbReference type="InterPro" id="IPR013032">
    <property type="entry name" value="EGF-like_CS"/>
</dbReference>
<gene>
    <name evidence="13" type="ORF">DPMN_086851</name>
</gene>
<feature type="chain" id="PRO_5039396046" evidence="10">
    <location>
        <begin position="19"/>
        <end position="1983"/>
    </location>
</feature>
<dbReference type="InterPro" id="IPR001881">
    <property type="entry name" value="EGF-like_Ca-bd_dom"/>
</dbReference>
<dbReference type="GO" id="GO:0005576">
    <property type="term" value="C:extracellular region"/>
    <property type="evidence" value="ECO:0007669"/>
    <property type="project" value="UniProtKB-SubCell"/>
</dbReference>
<keyword evidence="4 10" id="KW-0732">Signal</keyword>
<accession>A0A9D4QVU8</accession>
<comment type="subcellular location">
    <subcellularLocation>
        <location evidence="1">Secreted</location>
    </subcellularLocation>
</comment>